<dbReference type="EMBL" id="CP032412">
    <property type="protein sequence ID" value="AYB41810.1"/>
    <property type="molecule type" value="Genomic_DNA"/>
</dbReference>
<dbReference type="PROSITE" id="PS50943">
    <property type="entry name" value="HTH_CROC1"/>
    <property type="match status" value="1"/>
</dbReference>
<dbReference type="KEGG" id="plw:D5F53_00195"/>
<feature type="domain" description="HTH cro/C1-type" evidence="1">
    <location>
        <begin position="10"/>
        <end position="64"/>
    </location>
</feature>
<dbReference type="CDD" id="cd00093">
    <property type="entry name" value="HTH_XRE"/>
    <property type="match status" value="1"/>
</dbReference>
<protein>
    <submittedName>
        <fullName evidence="2">XRE family transcriptional regulator</fullName>
    </submittedName>
</protein>
<evidence type="ECO:0000259" key="1">
    <source>
        <dbReference type="PROSITE" id="PS50943"/>
    </source>
</evidence>
<dbReference type="InterPro" id="IPR010982">
    <property type="entry name" value="Lambda_DNA-bd_dom_sf"/>
</dbReference>
<dbReference type="Gene3D" id="1.10.260.40">
    <property type="entry name" value="lambda repressor-like DNA-binding domains"/>
    <property type="match status" value="1"/>
</dbReference>
<dbReference type="Proteomes" id="UP000266552">
    <property type="component" value="Chromosome"/>
</dbReference>
<dbReference type="GO" id="GO:0003677">
    <property type="term" value="F:DNA binding"/>
    <property type="evidence" value="ECO:0007669"/>
    <property type="project" value="InterPro"/>
</dbReference>
<name>A0A385TB98_PAELA</name>
<dbReference type="InterPro" id="IPR001387">
    <property type="entry name" value="Cro/C1-type_HTH"/>
</dbReference>
<dbReference type="AlphaFoldDB" id="A0A385TB98"/>
<evidence type="ECO:0000313" key="2">
    <source>
        <dbReference type="EMBL" id="AYB41810.1"/>
    </source>
</evidence>
<dbReference type="SUPFAM" id="SSF47413">
    <property type="entry name" value="lambda repressor-like DNA-binding domains"/>
    <property type="match status" value="1"/>
</dbReference>
<proteinExistence type="predicted"/>
<gene>
    <name evidence="2" type="ORF">D5F53_00195</name>
</gene>
<dbReference type="Pfam" id="PF13443">
    <property type="entry name" value="HTH_26"/>
    <property type="match status" value="1"/>
</dbReference>
<dbReference type="RefSeq" id="WP_119846136.1">
    <property type="nucleotide sequence ID" value="NZ_CP032412.1"/>
</dbReference>
<sequence>MAFSRGKCLLKRRLDERHMTQSELSRRTGYSRQIISHYANDRSMMSPEAMKTISYVLRCSMESLYEWVWSDQ</sequence>
<dbReference type="SMART" id="SM00530">
    <property type="entry name" value="HTH_XRE"/>
    <property type="match status" value="1"/>
</dbReference>
<accession>A0A385TB98</accession>
<organism evidence="2 3">
    <name type="scientific">Paenibacillus lautus</name>
    <name type="common">Bacillus lautus</name>
    <dbReference type="NCBI Taxonomy" id="1401"/>
    <lineage>
        <taxon>Bacteria</taxon>
        <taxon>Bacillati</taxon>
        <taxon>Bacillota</taxon>
        <taxon>Bacilli</taxon>
        <taxon>Bacillales</taxon>
        <taxon>Paenibacillaceae</taxon>
        <taxon>Paenibacillus</taxon>
    </lineage>
</organism>
<evidence type="ECO:0000313" key="3">
    <source>
        <dbReference type="Proteomes" id="UP000266552"/>
    </source>
</evidence>
<keyword evidence="3" id="KW-1185">Reference proteome</keyword>
<reference evidence="2 3" key="1">
    <citation type="submission" date="2018-09" db="EMBL/GenBank/DDBJ databases">
        <title>Genome Sequence of Paenibacillus lautus Strain E7593-69, Azo Dye-Degrading Bacteria, Isolated from Commercial Tattoo Inks.</title>
        <authorList>
            <person name="Nho S.W."/>
            <person name="Kim S.-J."/>
            <person name="Kweon O."/>
            <person name="Cerniglia C.E."/>
        </authorList>
    </citation>
    <scope>NUCLEOTIDE SEQUENCE [LARGE SCALE GENOMIC DNA]</scope>
    <source>
        <strain evidence="2 3">E7593-69</strain>
    </source>
</reference>